<comment type="caution">
    <text evidence="1">The sequence shown here is derived from an EMBL/GenBank/DDBJ whole genome shotgun (WGS) entry which is preliminary data.</text>
</comment>
<evidence type="ECO:0000313" key="1">
    <source>
        <dbReference type="EMBL" id="TFW13962.1"/>
    </source>
</evidence>
<accession>A0A4Y9RYA9</accession>
<keyword evidence="2" id="KW-1185">Reference proteome</keyword>
<sequence length="92" mass="9681">MHALTAAGTCTADADCRTLPVGARACGGPEAYLPYSTKGTDVPALQALADQLAAERRAEIARTGEQGTCMFKPDPGAECRAQRCTLRRADLK</sequence>
<protein>
    <submittedName>
        <fullName evidence="1">Uncharacterized protein</fullName>
    </submittedName>
</protein>
<gene>
    <name evidence="1" type="ORF">E4L96_18930</name>
</gene>
<dbReference type="OrthoDB" id="8703681at2"/>
<evidence type="ECO:0000313" key="2">
    <source>
        <dbReference type="Proteomes" id="UP000298438"/>
    </source>
</evidence>
<dbReference type="AlphaFoldDB" id="A0A4Y9RYA9"/>
<reference evidence="1 2" key="1">
    <citation type="submission" date="2019-03" db="EMBL/GenBank/DDBJ databases">
        <title>Draft Genome Sequence of Massilia arenosa sp. nov., a Novel Massilia Species Isolated from a Sandy-loam Maize Soil.</title>
        <authorList>
            <person name="Raths R."/>
            <person name="Peta V."/>
            <person name="Bucking H."/>
        </authorList>
    </citation>
    <scope>NUCLEOTIDE SEQUENCE [LARGE SCALE GENOMIC DNA]</scope>
    <source>
        <strain evidence="1 2">MC02</strain>
    </source>
</reference>
<dbReference type="Proteomes" id="UP000298438">
    <property type="component" value="Unassembled WGS sequence"/>
</dbReference>
<name>A0A4Y9RYA9_9BURK</name>
<dbReference type="EMBL" id="SPVF01000243">
    <property type="protein sequence ID" value="TFW13962.1"/>
    <property type="molecule type" value="Genomic_DNA"/>
</dbReference>
<proteinExistence type="predicted"/>
<organism evidence="1 2">
    <name type="scientific">Zemynaea arenosa</name>
    <dbReference type="NCBI Taxonomy" id="2561931"/>
    <lineage>
        <taxon>Bacteria</taxon>
        <taxon>Pseudomonadati</taxon>
        <taxon>Pseudomonadota</taxon>
        <taxon>Betaproteobacteria</taxon>
        <taxon>Burkholderiales</taxon>
        <taxon>Oxalobacteraceae</taxon>
        <taxon>Telluria group</taxon>
        <taxon>Zemynaea</taxon>
    </lineage>
</organism>